<protein>
    <recommendedName>
        <fullName evidence="10">G2/mitotic-specific cyclin-B3</fullName>
    </recommendedName>
</protein>
<feature type="compositionally biased region" description="Polar residues" evidence="5">
    <location>
        <begin position="15"/>
        <end position="25"/>
    </location>
</feature>
<comment type="similarity">
    <text evidence="4">Belongs to the cyclin family.</text>
</comment>
<keyword evidence="2 4" id="KW-0195">Cyclin</keyword>
<feature type="region of interest" description="Disordered" evidence="5">
    <location>
        <begin position="1"/>
        <end position="161"/>
    </location>
</feature>
<feature type="domain" description="Cyclin-like" evidence="6">
    <location>
        <begin position="352"/>
        <end position="444"/>
    </location>
</feature>
<dbReference type="CDD" id="cd20507">
    <property type="entry name" value="CYCLIN_CCNB1-like_rpt1"/>
    <property type="match status" value="1"/>
</dbReference>
<gene>
    <name evidence="8" type="ORF">HJC23_008927</name>
</gene>
<feature type="compositionally biased region" description="Polar residues" evidence="5">
    <location>
        <begin position="90"/>
        <end position="102"/>
    </location>
</feature>
<organism evidence="8 9">
    <name type="scientific">Cyclotella cryptica</name>
    <dbReference type="NCBI Taxonomy" id="29204"/>
    <lineage>
        <taxon>Eukaryota</taxon>
        <taxon>Sar</taxon>
        <taxon>Stramenopiles</taxon>
        <taxon>Ochrophyta</taxon>
        <taxon>Bacillariophyta</taxon>
        <taxon>Coscinodiscophyceae</taxon>
        <taxon>Thalassiosirophycidae</taxon>
        <taxon>Stephanodiscales</taxon>
        <taxon>Stephanodiscaceae</taxon>
        <taxon>Cyclotella</taxon>
    </lineage>
</organism>
<dbReference type="InterPro" id="IPR013763">
    <property type="entry name" value="Cyclin-like_dom"/>
</dbReference>
<dbReference type="PROSITE" id="PS00292">
    <property type="entry name" value="CYCLINS"/>
    <property type="match status" value="1"/>
</dbReference>
<dbReference type="PANTHER" id="PTHR10177">
    <property type="entry name" value="CYCLINS"/>
    <property type="match status" value="1"/>
</dbReference>
<dbReference type="InterPro" id="IPR048258">
    <property type="entry name" value="Cyclins_cyclin-box"/>
</dbReference>
<keyword evidence="3" id="KW-0131">Cell cycle</keyword>
<evidence type="ECO:0000313" key="8">
    <source>
        <dbReference type="EMBL" id="KAL3794039.1"/>
    </source>
</evidence>
<feature type="compositionally biased region" description="Basic residues" evidence="5">
    <location>
        <begin position="1"/>
        <end position="10"/>
    </location>
</feature>
<evidence type="ECO:0000256" key="4">
    <source>
        <dbReference type="RuleBase" id="RU000383"/>
    </source>
</evidence>
<dbReference type="SMART" id="SM00385">
    <property type="entry name" value="CYCLIN"/>
    <property type="match status" value="2"/>
</dbReference>
<dbReference type="SMART" id="SM01332">
    <property type="entry name" value="Cyclin_C"/>
    <property type="match status" value="1"/>
</dbReference>
<keyword evidence="9" id="KW-1185">Reference proteome</keyword>
<feature type="domain" description="Cyclin C-terminal" evidence="7">
    <location>
        <begin position="348"/>
        <end position="481"/>
    </location>
</feature>
<feature type="compositionally biased region" description="Polar residues" evidence="5">
    <location>
        <begin position="124"/>
        <end position="133"/>
    </location>
</feature>
<dbReference type="InterPro" id="IPR036915">
    <property type="entry name" value="Cyclin-like_sf"/>
</dbReference>
<feature type="compositionally biased region" description="Polar residues" evidence="5">
    <location>
        <begin position="55"/>
        <end position="68"/>
    </location>
</feature>
<evidence type="ECO:0000256" key="3">
    <source>
        <dbReference type="ARBA" id="ARBA00023306"/>
    </source>
</evidence>
<proteinExistence type="inferred from homology"/>
<dbReference type="InterPro" id="IPR046965">
    <property type="entry name" value="Cyclin_A/B-like"/>
</dbReference>
<feature type="compositionally biased region" description="Low complexity" evidence="5">
    <location>
        <begin position="77"/>
        <end position="88"/>
    </location>
</feature>
<evidence type="ECO:0008006" key="10">
    <source>
        <dbReference type="Google" id="ProtNLM"/>
    </source>
</evidence>
<dbReference type="CDD" id="cd20537">
    <property type="entry name" value="CYCLIN_CCNO-like_rpt2"/>
    <property type="match status" value="1"/>
</dbReference>
<dbReference type="Pfam" id="PF02984">
    <property type="entry name" value="Cyclin_C"/>
    <property type="match status" value="1"/>
</dbReference>
<sequence length="490" mass="55515">MERSCHSMRLRSRDNSNSNAGNDSRSVFGDVSNRQTKKSTADREEQTSKRAKPIRSSTNVNEEPTANSKRGREIASKAKAPAADTKPTLRASSRKSSSTTDDANNKNDKPSSKGRGAAKRITTDESNSQATSRSAKRAKIEAEPAVKRRSTRSRTSRDNVQKSKPFVVEEIPIITHPECIVPPDFRLQRASFDGQSFTHGIAHYDARDRSDPLLCKDYVTDIFQHFFLAESQTCPETYMQGQEDINAKMRAILVDWLVEVHMKFRLNPNTLYLCVNIIDRYCSRVEVRRSKLQLVGVTALLVACKHEEIYPPEVRDCVYITDRAYNRQEVLDMEQSILTELDWKISVPTAYPFLHRFLSLVEASTLASHAAHYYLERSLQEHDMLDYRPSEVAAAAVLLAINNPDVLLHDEDYEGVLPGMPRILMEYTGFDKENLMEIAQTLATKVANEPITASRRRLVAVKKKFEMSKYVRVSVDVELPSARHIGRTDC</sequence>
<comment type="caution">
    <text evidence="8">The sequence shown here is derived from an EMBL/GenBank/DDBJ whole genome shotgun (WGS) entry which is preliminary data.</text>
</comment>
<accession>A0ABD3Q2E8</accession>
<feature type="domain" description="Cyclin-like" evidence="6">
    <location>
        <begin position="255"/>
        <end position="339"/>
    </location>
</feature>
<dbReference type="Pfam" id="PF00134">
    <property type="entry name" value="Cyclin_N"/>
    <property type="match status" value="1"/>
</dbReference>
<dbReference type="GO" id="GO:0051301">
    <property type="term" value="P:cell division"/>
    <property type="evidence" value="ECO:0007669"/>
    <property type="project" value="UniProtKB-KW"/>
</dbReference>
<evidence type="ECO:0000259" key="6">
    <source>
        <dbReference type="SMART" id="SM00385"/>
    </source>
</evidence>
<dbReference type="Gene3D" id="1.10.472.10">
    <property type="entry name" value="Cyclin-like"/>
    <property type="match status" value="2"/>
</dbReference>
<evidence type="ECO:0000256" key="2">
    <source>
        <dbReference type="ARBA" id="ARBA00023127"/>
    </source>
</evidence>
<feature type="compositionally biased region" description="Basic and acidic residues" evidence="5">
    <location>
        <begin position="39"/>
        <end position="48"/>
    </location>
</feature>
<dbReference type="Proteomes" id="UP001516023">
    <property type="component" value="Unassembled WGS sequence"/>
</dbReference>
<dbReference type="InterPro" id="IPR039361">
    <property type="entry name" value="Cyclin"/>
</dbReference>
<dbReference type="PIRSF" id="PIRSF001771">
    <property type="entry name" value="Cyclin_A_B_D_E"/>
    <property type="match status" value="1"/>
</dbReference>
<dbReference type="InterPro" id="IPR004367">
    <property type="entry name" value="Cyclin_C-dom"/>
</dbReference>
<dbReference type="SUPFAM" id="SSF47954">
    <property type="entry name" value="Cyclin-like"/>
    <property type="match status" value="2"/>
</dbReference>
<name>A0ABD3Q2E8_9STRA</name>
<keyword evidence="1" id="KW-0132">Cell division</keyword>
<reference evidence="8 9" key="1">
    <citation type="journal article" date="2020" name="G3 (Bethesda)">
        <title>Improved Reference Genome for Cyclotella cryptica CCMP332, a Model for Cell Wall Morphogenesis, Salinity Adaptation, and Lipid Production in Diatoms (Bacillariophyta).</title>
        <authorList>
            <person name="Roberts W.R."/>
            <person name="Downey K.M."/>
            <person name="Ruck E.C."/>
            <person name="Traller J.C."/>
            <person name="Alverson A.J."/>
        </authorList>
    </citation>
    <scope>NUCLEOTIDE SEQUENCE [LARGE SCALE GENOMIC DNA]</scope>
    <source>
        <strain evidence="8 9">CCMP332</strain>
    </source>
</reference>
<dbReference type="EMBL" id="JABMIG020000084">
    <property type="protein sequence ID" value="KAL3794039.1"/>
    <property type="molecule type" value="Genomic_DNA"/>
</dbReference>
<evidence type="ECO:0000313" key="9">
    <source>
        <dbReference type="Proteomes" id="UP001516023"/>
    </source>
</evidence>
<evidence type="ECO:0000259" key="7">
    <source>
        <dbReference type="SMART" id="SM01332"/>
    </source>
</evidence>
<evidence type="ECO:0000256" key="1">
    <source>
        <dbReference type="ARBA" id="ARBA00022618"/>
    </source>
</evidence>
<evidence type="ECO:0000256" key="5">
    <source>
        <dbReference type="SAM" id="MobiDB-lite"/>
    </source>
</evidence>
<dbReference type="InterPro" id="IPR006671">
    <property type="entry name" value="Cyclin_N"/>
</dbReference>
<dbReference type="AlphaFoldDB" id="A0ABD3Q2E8"/>
<dbReference type="FunFam" id="1.10.472.10:FF:000001">
    <property type="entry name" value="G2/mitotic-specific cyclin"/>
    <property type="match status" value="1"/>
</dbReference>